<dbReference type="UniPathway" id="UPA00115">
    <property type="reaction ID" value="UER00409"/>
</dbReference>
<dbReference type="PANTHER" id="PTHR11054">
    <property type="entry name" value="6-PHOSPHOGLUCONOLACTONASE"/>
    <property type="match status" value="1"/>
</dbReference>
<dbReference type="STRING" id="28034.BFX07_08510"/>
<comment type="function">
    <text evidence="2 7">Hydrolysis of 6-phosphogluconolactone to 6-phosphogluconate.</text>
</comment>
<dbReference type="SUPFAM" id="SSF100950">
    <property type="entry name" value="NagB/RpiA/CoA transferase-like"/>
    <property type="match status" value="1"/>
</dbReference>
<dbReference type="CDD" id="cd01400">
    <property type="entry name" value="6PGL"/>
    <property type="match status" value="1"/>
</dbReference>
<dbReference type="GO" id="GO:0006098">
    <property type="term" value="P:pentose-phosphate shunt"/>
    <property type="evidence" value="ECO:0007669"/>
    <property type="project" value="UniProtKB-UniPathway"/>
</dbReference>
<comment type="pathway">
    <text evidence="3 7">Carbohydrate degradation; pentose phosphate pathway; D-ribulose 5-phosphate from D-glucose 6-phosphate (oxidative stage): step 2/3.</text>
</comment>
<keyword evidence="7" id="KW-0378">Hydrolase</keyword>
<dbReference type="InterPro" id="IPR006148">
    <property type="entry name" value="Glc/Gal-6P_isomerase"/>
</dbReference>
<dbReference type="EC" id="3.1.1.31" evidence="5 7"/>
<reference evidence="10" key="1">
    <citation type="submission" date="2017-04" db="EMBL/GenBank/DDBJ databases">
        <authorList>
            <person name="Varghese N."/>
            <person name="Submissions S."/>
        </authorList>
    </citation>
    <scope>NUCLEOTIDE SEQUENCE [LARGE SCALE GENOMIC DNA]</scope>
    <source>
        <strain evidence="10">DSM 9293</strain>
    </source>
</reference>
<evidence type="ECO:0000256" key="5">
    <source>
        <dbReference type="ARBA" id="ARBA00013198"/>
    </source>
</evidence>
<dbReference type="Proteomes" id="UP000192660">
    <property type="component" value="Unassembled WGS sequence"/>
</dbReference>
<proteinExistence type="inferred from homology"/>
<dbReference type="AlphaFoldDB" id="A0A1W1W6G7"/>
<dbReference type="Pfam" id="PF01182">
    <property type="entry name" value="Glucosamine_iso"/>
    <property type="match status" value="1"/>
</dbReference>
<dbReference type="GO" id="GO:0017057">
    <property type="term" value="F:6-phosphogluconolactonase activity"/>
    <property type="evidence" value="ECO:0007669"/>
    <property type="project" value="UniProtKB-UniRule"/>
</dbReference>
<evidence type="ECO:0000313" key="10">
    <source>
        <dbReference type="Proteomes" id="UP000192660"/>
    </source>
</evidence>
<comment type="similarity">
    <text evidence="4 7">Belongs to the glucosamine/galactosamine-6-phosphate isomerase family. 6-phosphogluconolactonase subfamily.</text>
</comment>
<accession>A0A1W1W6G7</accession>
<evidence type="ECO:0000256" key="3">
    <source>
        <dbReference type="ARBA" id="ARBA00004961"/>
    </source>
</evidence>
<keyword evidence="10" id="KW-1185">Reference proteome</keyword>
<evidence type="ECO:0000259" key="8">
    <source>
        <dbReference type="Pfam" id="PF01182"/>
    </source>
</evidence>
<evidence type="ECO:0000256" key="1">
    <source>
        <dbReference type="ARBA" id="ARBA00000832"/>
    </source>
</evidence>
<dbReference type="PANTHER" id="PTHR11054:SF0">
    <property type="entry name" value="6-PHOSPHOGLUCONOLACTONASE"/>
    <property type="match status" value="1"/>
</dbReference>
<name>A0A1W1W6G7_SULTA</name>
<dbReference type="InterPro" id="IPR005900">
    <property type="entry name" value="6-phosphogluconolactonase_DevB"/>
</dbReference>
<dbReference type="RefSeq" id="WP_020374451.1">
    <property type="nucleotide sequence ID" value="NZ_FWWY01000001.1"/>
</dbReference>
<gene>
    <name evidence="7" type="primary">pgl</name>
    <name evidence="9" type="ORF">SAMN00768000_0130</name>
</gene>
<protein>
    <recommendedName>
        <fullName evidence="6 7">6-phosphogluconolactonase</fullName>
        <shortName evidence="7">6PGL</shortName>
        <ecNumber evidence="5 7">3.1.1.31</ecNumber>
    </recommendedName>
</protein>
<sequence>MPRGHIHISPSLEDVVDNLTHWLIEEAHNAIQDHGHFRLALSGGSTPKALYSYLAQEPYQSQIDWSRTEIFFSDERDVPPTHPDSNYQMANKALLARLKTPPWAIHRWYTEYSPPLALADYRAHLTANGTASYPPSLDVILLGLGPEGHTASLFPDQPVLQSHDIVAHVFVPSHHSWRYTFTLPLINHAHQIAFLVTGESKQAIISELFLEHCDVPAARVNPVHGELHWFLDKASAKAISQS</sequence>
<evidence type="ECO:0000256" key="2">
    <source>
        <dbReference type="ARBA" id="ARBA00002681"/>
    </source>
</evidence>
<dbReference type="InterPro" id="IPR037171">
    <property type="entry name" value="NagB/RpiA_transferase-like"/>
</dbReference>
<evidence type="ECO:0000313" key="9">
    <source>
        <dbReference type="EMBL" id="SMC01878.1"/>
    </source>
</evidence>
<dbReference type="EMBL" id="FWWY01000001">
    <property type="protein sequence ID" value="SMC01878.1"/>
    <property type="molecule type" value="Genomic_DNA"/>
</dbReference>
<dbReference type="NCBIfam" id="TIGR01198">
    <property type="entry name" value="pgl"/>
    <property type="match status" value="1"/>
</dbReference>
<dbReference type="OrthoDB" id="9810967at2"/>
<dbReference type="GO" id="GO:0005975">
    <property type="term" value="P:carbohydrate metabolic process"/>
    <property type="evidence" value="ECO:0007669"/>
    <property type="project" value="UniProtKB-UniRule"/>
</dbReference>
<evidence type="ECO:0000256" key="6">
    <source>
        <dbReference type="ARBA" id="ARBA00020337"/>
    </source>
</evidence>
<evidence type="ECO:0000256" key="4">
    <source>
        <dbReference type="ARBA" id="ARBA00010662"/>
    </source>
</evidence>
<evidence type="ECO:0000256" key="7">
    <source>
        <dbReference type="RuleBase" id="RU365095"/>
    </source>
</evidence>
<feature type="domain" description="Glucosamine/galactosamine-6-phosphate isomerase" evidence="8">
    <location>
        <begin position="12"/>
        <end position="229"/>
    </location>
</feature>
<comment type="catalytic activity">
    <reaction evidence="1 7">
        <text>6-phospho-D-glucono-1,5-lactone + H2O = 6-phospho-D-gluconate + H(+)</text>
        <dbReference type="Rhea" id="RHEA:12556"/>
        <dbReference type="ChEBI" id="CHEBI:15377"/>
        <dbReference type="ChEBI" id="CHEBI:15378"/>
        <dbReference type="ChEBI" id="CHEBI:57955"/>
        <dbReference type="ChEBI" id="CHEBI:58759"/>
        <dbReference type="EC" id="3.1.1.31"/>
    </reaction>
</comment>
<dbReference type="Gene3D" id="3.40.50.1360">
    <property type="match status" value="1"/>
</dbReference>
<organism evidence="9 10">
    <name type="scientific">Sulfobacillus thermosulfidooxidans (strain DSM 9293 / VKM B-1269 / AT-1)</name>
    <dbReference type="NCBI Taxonomy" id="929705"/>
    <lineage>
        <taxon>Bacteria</taxon>
        <taxon>Bacillati</taxon>
        <taxon>Bacillota</taxon>
        <taxon>Clostridia</taxon>
        <taxon>Eubacteriales</taxon>
        <taxon>Clostridiales Family XVII. Incertae Sedis</taxon>
        <taxon>Sulfobacillus</taxon>
    </lineage>
</organism>
<dbReference type="InterPro" id="IPR039104">
    <property type="entry name" value="6PGL"/>
</dbReference>